<comment type="similarity">
    <text evidence="6">Belongs to the methyltransferase superfamily. METTL16/RlmF family.</text>
</comment>
<dbReference type="HAMAP" id="MF_01848">
    <property type="entry name" value="23SrRNA_methyltr_F"/>
    <property type="match status" value="1"/>
</dbReference>
<proteinExistence type="inferred from homology"/>
<keyword evidence="4 6" id="KW-0808">Transferase</keyword>
<dbReference type="InterPro" id="IPR029063">
    <property type="entry name" value="SAM-dependent_MTases_sf"/>
</dbReference>
<dbReference type="SUPFAM" id="SSF53335">
    <property type="entry name" value="S-adenosyl-L-methionine-dependent methyltransferases"/>
    <property type="match status" value="1"/>
</dbReference>
<organism evidence="8 9">
    <name type="scientific">Vibrio chagasii</name>
    <dbReference type="NCBI Taxonomy" id="170679"/>
    <lineage>
        <taxon>Bacteria</taxon>
        <taxon>Pseudomonadati</taxon>
        <taxon>Pseudomonadota</taxon>
        <taxon>Gammaproteobacteria</taxon>
        <taxon>Vibrionales</taxon>
        <taxon>Vibrionaceae</taxon>
        <taxon>Vibrio</taxon>
    </lineage>
</organism>
<feature type="compositionally biased region" description="Polar residues" evidence="7">
    <location>
        <begin position="1"/>
        <end position="20"/>
    </location>
</feature>
<feature type="region of interest" description="Disordered" evidence="7">
    <location>
        <begin position="1"/>
        <end position="99"/>
    </location>
</feature>
<dbReference type="Gene3D" id="3.40.50.150">
    <property type="entry name" value="Vaccinia Virus protein VP39"/>
    <property type="match status" value="1"/>
</dbReference>
<dbReference type="Pfam" id="PF05971">
    <property type="entry name" value="Methyltransf_10"/>
    <property type="match status" value="1"/>
</dbReference>
<dbReference type="InterPro" id="IPR010286">
    <property type="entry name" value="METTL16/RlmF"/>
</dbReference>
<evidence type="ECO:0000256" key="6">
    <source>
        <dbReference type="HAMAP-Rule" id="MF_01848"/>
    </source>
</evidence>
<evidence type="ECO:0000256" key="7">
    <source>
        <dbReference type="SAM" id="MobiDB-lite"/>
    </source>
</evidence>
<dbReference type="CDD" id="cd02440">
    <property type="entry name" value="AdoMet_MTases"/>
    <property type="match status" value="1"/>
</dbReference>
<keyword evidence="3 6" id="KW-0489">Methyltransferase</keyword>
<comment type="function">
    <text evidence="6">Specifically methylates the adenine in position 1618 of 23S rRNA.</text>
</comment>
<evidence type="ECO:0000313" key="8">
    <source>
        <dbReference type="EMBL" id="PQJ60621.1"/>
    </source>
</evidence>
<name>A0A2S7VGL0_9VIBR</name>
<dbReference type="GO" id="GO:0070475">
    <property type="term" value="P:rRNA base methylation"/>
    <property type="evidence" value="ECO:0007669"/>
    <property type="project" value="TreeGrafter"/>
</dbReference>
<keyword evidence="1 6" id="KW-0963">Cytoplasm</keyword>
<dbReference type="PANTHER" id="PTHR13393">
    <property type="entry name" value="SAM-DEPENDENT METHYLTRANSFERASE"/>
    <property type="match status" value="1"/>
</dbReference>
<dbReference type="AlphaFoldDB" id="A0A2S7VGL0"/>
<keyword evidence="2 6" id="KW-0698">rRNA processing</keyword>
<evidence type="ECO:0000256" key="3">
    <source>
        <dbReference type="ARBA" id="ARBA00022603"/>
    </source>
</evidence>
<dbReference type="GO" id="GO:0052907">
    <property type="term" value="F:23S rRNA (adenine(1618)-N(6))-methyltransferase activity"/>
    <property type="evidence" value="ECO:0007669"/>
    <property type="project" value="UniProtKB-EC"/>
</dbReference>
<evidence type="ECO:0000256" key="4">
    <source>
        <dbReference type="ARBA" id="ARBA00022679"/>
    </source>
</evidence>
<dbReference type="InterPro" id="IPR016909">
    <property type="entry name" value="rRNA_lsu_MeTfrase_F"/>
</dbReference>
<protein>
    <recommendedName>
        <fullName evidence="6">Ribosomal RNA large subunit methyltransferase F</fullName>
        <ecNumber evidence="6">2.1.1.181</ecNumber>
    </recommendedName>
    <alternativeName>
        <fullName evidence="6">23S rRNA mA1618 methyltransferase</fullName>
    </alternativeName>
    <alternativeName>
        <fullName evidence="6">rRNA adenine N-6-methyltransferase</fullName>
    </alternativeName>
</protein>
<dbReference type="EMBL" id="MSCI01000002">
    <property type="protein sequence ID" value="PQJ60621.1"/>
    <property type="molecule type" value="Genomic_DNA"/>
</dbReference>
<evidence type="ECO:0000256" key="2">
    <source>
        <dbReference type="ARBA" id="ARBA00022552"/>
    </source>
</evidence>
<evidence type="ECO:0000256" key="5">
    <source>
        <dbReference type="ARBA" id="ARBA00022691"/>
    </source>
</evidence>
<accession>A0A2S7VGL0</accession>
<dbReference type="NCBIfam" id="NF008725">
    <property type="entry name" value="PRK11727.1"/>
    <property type="match status" value="1"/>
</dbReference>
<dbReference type="PANTHER" id="PTHR13393:SF0">
    <property type="entry name" value="RNA N6-ADENOSINE-METHYLTRANSFERASE METTL16"/>
    <property type="match status" value="1"/>
</dbReference>
<dbReference type="EC" id="2.1.1.181" evidence="6"/>
<gene>
    <name evidence="6" type="primary">rlmF</name>
    <name evidence="8" type="ORF">BTO10_14840</name>
</gene>
<sequence>MSQSQKRTTLSLSKNSASDANRNRADSKATGQNKAKRASGKPNNKGGKGKAPFKKDTSNKNAPKRSSGSQKPSGSKRTGGSQRNKNTVKPAAGLHPRNQHTGRYDFELLVAALPELKAHLIKNPVGEDTINFSDPLAVKLLNKALLAHHYGVKHWDIPVGYLCPPIPGRADYIHRVADILNSDGQGEPYNHQSVKALDIGVGANCIYPIIGATEYKWRCTGSDVDPVSVKAANFIAASNVNLKGKIKARLQADSESIFKGVIKDNERYDVTICNPPFHSSLEEAEKGTQRKLDNLAANRAKKAGQTFKPEAKKAKQNKPTLNFGGQKAELWCPGGEAAFIMKMARESQLFATQVLWFTTLISKKDNVDMLRSELGKLKAKQVKVVEMSQGQKVSRFVAWTFMDDGQRQEWIALK</sequence>
<reference evidence="8 9" key="1">
    <citation type="submission" date="2016-12" db="EMBL/GenBank/DDBJ databases">
        <title>Diversity of luminous bacteria.</title>
        <authorList>
            <person name="Yoshizawa S."/>
            <person name="Kogure K."/>
        </authorList>
    </citation>
    <scope>NUCLEOTIDE SEQUENCE [LARGE SCALE GENOMIC DNA]</scope>
    <source>
        <strain evidence="8 9">LC2-408</strain>
    </source>
</reference>
<comment type="caution">
    <text evidence="8">The sequence shown here is derived from an EMBL/GenBank/DDBJ whole genome shotgun (WGS) entry which is preliminary data.</text>
</comment>
<feature type="compositionally biased region" description="Polar residues" evidence="7">
    <location>
        <begin position="59"/>
        <end position="87"/>
    </location>
</feature>
<dbReference type="RefSeq" id="WP_105025042.1">
    <property type="nucleotide sequence ID" value="NZ_MSCI01000002.1"/>
</dbReference>
<evidence type="ECO:0000256" key="1">
    <source>
        <dbReference type="ARBA" id="ARBA00022490"/>
    </source>
</evidence>
<comment type="subcellular location">
    <subcellularLocation>
        <location evidence="6">Cytoplasm</location>
    </subcellularLocation>
</comment>
<dbReference type="Proteomes" id="UP000238707">
    <property type="component" value="Unassembled WGS sequence"/>
</dbReference>
<keyword evidence="5 6" id="KW-0949">S-adenosyl-L-methionine</keyword>
<dbReference type="GO" id="GO:0005737">
    <property type="term" value="C:cytoplasm"/>
    <property type="evidence" value="ECO:0007669"/>
    <property type="project" value="UniProtKB-SubCell"/>
</dbReference>
<comment type="catalytic activity">
    <reaction evidence="6">
        <text>adenosine(1618) in 23S rRNA + S-adenosyl-L-methionine = N(6)-methyladenosine(1618) in 23S rRNA + S-adenosyl-L-homocysteine + H(+)</text>
        <dbReference type="Rhea" id="RHEA:16497"/>
        <dbReference type="Rhea" id="RHEA-COMP:10229"/>
        <dbReference type="Rhea" id="RHEA-COMP:10231"/>
        <dbReference type="ChEBI" id="CHEBI:15378"/>
        <dbReference type="ChEBI" id="CHEBI:57856"/>
        <dbReference type="ChEBI" id="CHEBI:59789"/>
        <dbReference type="ChEBI" id="CHEBI:74411"/>
        <dbReference type="ChEBI" id="CHEBI:74449"/>
        <dbReference type="EC" id="2.1.1.181"/>
    </reaction>
</comment>
<keyword evidence="9" id="KW-1185">Reference proteome</keyword>
<evidence type="ECO:0000313" key="9">
    <source>
        <dbReference type="Proteomes" id="UP000238707"/>
    </source>
</evidence>